<feature type="transmembrane region" description="Helical" evidence="10">
    <location>
        <begin position="175"/>
        <end position="196"/>
    </location>
</feature>
<evidence type="ECO:0000256" key="3">
    <source>
        <dbReference type="ARBA" id="ARBA00016864"/>
    </source>
</evidence>
<keyword evidence="5 10" id="KW-1003">Cell membrane</keyword>
<dbReference type="NCBIfam" id="TIGR00974">
    <property type="entry name" value="3a0107s02c"/>
    <property type="match status" value="1"/>
</dbReference>
<evidence type="ECO:0000256" key="7">
    <source>
        <dbReference type="ARBA" id="ARBA00022692"/>
    </source>
</evidence>
<evidence type="ECO:0000256" key="1">
    <source>
        <dbReference type="ARBA" id="ARBA00004651"/>
    </source>
</evidence>
<dbReference type="SUPFAM" id="SSF161098">
    <property type="entry name" value="MetI-like"/>
    <property type="match status" value="1"/>
</dbReference>
<gene>
    <name evidence="12" type="ORF">LNAT_P1100</name>
</gene>
<evidence type="ECO:0000313" key="12">
    <source>
        <dbReference type="EMBL" id="GAX87803.1"/>
    </source>
</evidence>
<keyword evidence="13" id="KW-1185">Reference proteome</keyword>
<dbReference type="InterPro" id="IPR051408">
    <property type="entry name" value="Phosphate_transprt_permease"/>
</dbReference>
<dbReference type="PANTHER" id="PTHR42922:SF1">
    <property type="entry name" value="PHOSPHATE TRANSPORT SYSTEM PERMEASE PROTEIN PSTA"/>
    <property type="match status" value="1"/>
</dbReference>
<comment type="subcellular location">
    <subcellularLocation>
        <location evidence="1 10">Cell membrane</location>
        <topology evidence="1 10">Multi-pass membrane protein</topology>
    </subcellularLocation>
</comment>
<dbReference type="RefSeq" id="WP_096259250.1">
    <property type="nucleotide sequence ID" value="NZ_BDME01000002.1"/>
</dbReference>
<keyword evidence="9 10" id="KW-0472">Membrane</keyword>
<comment type="similarity">
    <text evidence="2 10">Belongs to the binding-protein-dependent transport system permease family. CysTW subfamily.</text>
</comment>
<dbReference type="InterPro" id="IPR000515">
    <property type="entry name" value="MetI-like"/>
</dbReference>
<dbReference type="PROSITE" id="PS50928">
    <property type="entry name" value="ABC_TM1"/>
    <property type="match status" value="1"/>
</dbReference>
<protein>
    <recommendedName>
        <fullName evidence="3 10">Phosphate transport system permease protein PstA</fullName>
    </recommendedName>
</protein>
<evidence type="ECO:0000256" key="8">
    <source>
        <dbReference type="ARBA" id="ARBA00022989"/>
    </source>
</evidence>
<evidence type="ECO:0000256" key="2">
    <source>
        <dbReference type="ARBA" id="ARBA00007069"/>
    </source>
</evidence>
<name>A0A292YF52_9BACT</name>
<comment type="caution">
    <text evidence="12">The sequence shown here is derived from an EMBL/GenBank/DDBJ whole genome shotgun (WGS) entry which is preliminary data.</text>
</comment>
<keyword evidence="8 10" id="KW-1133">Transmembrane helix</keyword>
<feature type="transmembrane region" description="Helical" evidence="10">
    <location>
        <begin position="12"/>
        <end position="36"/>
    </location>
</feature>
<proteinExistence type="inferred from homology"/>
<reference evidence="12 13" key="1">
    <citation type="journal article" date="2017" name="Syst. Appl. Microbiol.">
        <title>Lebetimonas natsushimae sp. nov., a novel strictly anaerobic, moderately thermophilic chemoautotroph isolated from a deep-sea hydrothermal vent polychaete nest in the Mid-Okinawa Trough.</title>
        <authorList>
            <person name="Nagata R."/>
            <person name="Takaki Y."/>
            <person name="Tame A."/>
            <person name="Nunoura T."/>
            <person name="Muto H."/>
            <person name="Mino S."/>
            <person name="Sawayama S."/>
            <person name="Takai K."/>
            <person name="Nakagawa S."/>
        </authorList>
    </citation>
    <scope>NUCLEOTIDE SEQUENCE [LARGE SCALE GENOMIC DNA]</scope>
    <source>
        <strain evidence="12 13">HS1857</strain>
    </source>
</reference>
<evidence type="ECO:0000256" key="10">
    <source>
        <dbReference type="RuleBase" id="RU363043"/>
    </source>
</evidence>
<evidence type="ECO:0000259" key="11">
    <source>
        <dbReference type="PROSITE" id="PS50928"/>
    </source>
</evidence>
<evidence type="ECO:0000256" key="5">
    <source>
        <dbReference type="ARBA" id="ARBA00022475"/>
    </source>
</evidence>
<dbReference type="CDD" id="cd06261">
    <property type="entry name" value="TM_PBP2"/>
    <property type="match status" value="1"/>
</dbReference>
<dbReference type="OrthoDB" id="9807065at2"/>
<evidence type="ECO:0000256" key="4">
    <source>
        <dbReference type="ARBA" id="ARBA00022448"/>
    </source>
</evidence>
<dbReference type="AlphaFoldDB" id="A0A292YF52"/>
<evidence type="ECO:0000256" key="9">
    <source>
        <dbReference type="ARBA" id="ARBA00023136"/>
    </source>
</evidence>
<feature type="transmembrane region" description="Helical" evidence="10">
    <location>
        <begin position="125"/>
        <end position="143"/>
    </location>
</feature>
<feature type="transmembrane region" description="Helical" evidence="10">
    <location>
        <begin position="56"/>
        <end position="81"/>
    </location>
</feature>
<keyword evidence="7 10" id="KW-0812">Transmembrane</keyword>
<keyword evidence="4" id="KW-0813">Transport</keyword>
<dbReference type="InterPro" id="IPR035906">
    <property type="entry name" value="MetI-like_sf"/>
</dbReference>
<dbReference type="EMBL" id="BDME01000002">
    <property type="protein sequence ID" value="GAX87803.1"/>
    <property type="molecule type" value="Genomic_DNA"/>
</dbReference>
<dbReference type="Proteomes" id="UP000217944">
    <property type="component" value="Unassembled WGS sequence"/>
</dbReference>
<dbReference type="GO" id="GO:0035435">
    <property type="term" value="P:phosphate ion transmembrane transport"/>
    <property type="evidence" value="ECO:0007669"/>
    <property type="project" value="InterPro"/>
</dbReference>
<dbReference type="Pfam" id="PF00528">
    <property type="entry name" value="BPD_transp_1"/>
    <property type="match status" value="1"/>
</dbReference>
<evidence type="ECO:0000313" key="13">
    <source>
        <dbReference type="Proteomes" id="UP000217944"/>
    </source>
</evidence>
<sequence length="269" mass="29428">MRLLINKIILTLSTLAAILGLVFLFWILITLTIKGVKALDLYILTHDLVDNGLRNLFIGQFIMAFIAVIIGVPIGMVAGIYLQEYSFGNKYAQFIRNLSDVMMSAPSIVIGVFVYAVMVNPIGHMNGWAGAVALAILMLPIIVRTTDDMLGLVPKELREAGVAIGAPKYKVIFDIVIKAAKTGIMTGLLLAFARIAGETAPLLFTSGNSAYFTLNLNNEFPSLTVAIYDLATMPDKHLVDIAWAGAFLLTIIILLINLLGRYVIRERKK</sequence>
<dbReference type="GO" id="GO:0005315">
    <property type="term" value="F:phosphate transmembrane transporter activity"/>
    <property type="evidence" value="ECO:0007669"/>
    <property type="project" value="InterPro"/>
</dbReference>
<keyword evidence="6" id="KW-0592">Phosphate transport</keyword>
<dbReference type="PANTHER" id="PTHR42922">
    <property type="entry name" value="PHOSPHATE TRANSPORT SYSTEM PERMEASE PROTEIN PSTA"/>
    <property type="match status" value="1"/>
</dbReference>
<dbReference type="GO" id="GO:0005886">
    <property type="term" value="C:plasma membrane"/>
    <property type="evidence" value="ECO:0007669"/>
    <property type="project" value="UniProtKB-SubCell"/>
</dbReference>
<organism evidence="12 13">
    <name type="scientific">Lebetimonas natsushimae</name>
    <dbReference type="NCBI Taxonomy" id="1936991"/>
    <lineage>
        <taxon>Bacteria</taxon>
        <taxon>Pseudomonadati</taxon>
        <taxon>Campylobacterota</taxon>
        <taxon>Epsilonproteobacteria</taxon>
        <taxon>Nautiliales</taxon>
        <taxon>Nautiliaceae</taxon>
        <taxon>Lebetimonas</taxon>
    </lineage>
</organism>
<evidence type="ECO:0000256" key="6">
    <source>
        <dbReference type="ARBA" id="ARBA00022592"/>
    </source>
</evidence>
<dbReference type="InterPro" id="IPR005672">
    <property type="entry name" value="Phosphate_PstA"/>
</dbReference>
<feature type="transmembrane region" description="Helical" evidence="10">
    <location>
        <begin position="101"/>
        <end position="119"/>
    </location>
</feature>
<feature type="transmembrane region" description="Helical" evidence="10">
    <location>
        <begin position="241"/>
        <end position="264"/>
    </location>
</feature>
<feature type="domain" description="ABC transmembrane type-1" evidence="11">
    <location>
        <begin position="57"/>
        <end position="260"/>
    </location>
</feature>
<accession>A0A292YF52</accession>
<dbReference type="Gene3D" id="1.10.3720.10">
    <property type="entry name" value="MetI-like"/>
    <property type="match status" value="1"/>
</dbReference>